<evidence type="ECO:0008006" key="4">
    <source>
        <dbReference type="Google" id="ProtNLM"/>
    </source>
</evidence>
<feature type="transmembrane region" description="Helical" evidence="1">
    <location>
        <begin position="135"/>
        <end position="155"/>
    </location>
</feature>
<evidence type="ECO:0000313" key="3">
    <source>
        <dbReference type="Proteomes" id="UP001153292"/>
    </source>
</evidence>
<evidence type="ECO:0000313" key="2">
    <source>
        <dbReference type="EMBL" id="CAH0407684.1"/>
    </source>
</evidence>
<accession>A0ABN8BGQ6</accession>
<name>A0ABN8BGQ6_CHISP</name>
<keyword evidence="3" id="KW-1185">Reference proteome</keyword>
<proteinExistence type="predicted"/>
<evidence type="ECO:0000256" key="1">
    <source>
        <dbReference type="SAM" id="Phobius"/>
    </source>
</evidence>
<protein>
    <recommendedName>
        <fullName evidence="4">Odorant receptor</fullName>
    </recommendedName>
</protein>
<dbReference type="EMBL" id="OU963902">
    <property type="protein sequence ID" value="CAH0407684.1"/>
    <property type="molecule type" value="Genomic_DNA"/>
</dbReference>
<reference evidence="2" key="1">
    <citation type="submission" date="2021-12" db="EMBL/GenBank/DDBJ databases">
        <authorList>
            <person name="King R."/>
        </authorList>
    </citation>
    <scope>NUCLEOTIDE SEQUENCE</scope>
</reference>
<keyword evidence="1" id="KW-1133">Transmembrane helix</keyword>
<sequence>MCNVELATPCESFDIHQNVHILMVWLGIYKLHSPNPYLRRLHSVYRVIVLLFIFTVNVQRITKICLIIYNAKNSALPLFIEEISEFNFFWKLLTINLNHSKLHDIHSLIKDQIFAAETKREEIYLKQYKSKASRIFRLLLSWVILILIIWMTNLVKSWIEDPTFVGPLYYPFDVRSQHRYKNRSVFNVRIALDKFSQSYSSSHMKSIRAVNRHEYNSSLPDPFFPVGTFGKCPRPRDR</sequence>
<keyword evidence="1" id="KW-0812">Transmembrane</keyword>
<dbReference type="Proteomes" id="UP001153292">
    <property type="component" value="Chromosome 9"/>
</dbReference>
<gene>
    <name evidence="2" type="ORF">CHILSU_LOCUS11086</name>
</gene>
<organism evidence="2 3">
    <name type="scientific">Chilo suppressalis</name>
    <name type="common">Asiatic rice borer moth</name>
    <dbReference type="NCBI Taxonomy" id="168631"/>
    <lineage>
        <taxon>Eukaryota</taxon>
        <taxon>Metazoa</taxon>
        <taxon>Ecdysozoa</taxon>
        <taxon>Arthropoda</taxon>
        <taxon>Hexapoda</taxon>
        <taxon>Insecta</taxon>
        <taxon>Pterygota</taxon>
        <taxon>Neoptera</taxon>
        <taxon>Endopterygota</taxon>
        <taxon>Lepidoptera</taxon>
        <taxon>Glossata</taxon>
        <taxon>Ditrysia</taxon>
        <taxon>Pyraloidea</taxon>
        <taxon>Crambidae</taxon>
        <taxon>Crambinae</taxon>
        <taxon>Chilo</taxon>
    </lineage>
</organism>
<keyword evidence="1" id="KW-0472">Membrane</keyword>